<keyword evidence="2" id="KW-0732">Signal</keyword>
<feature type="chain" id="PRO_5022211765" description="Phytase-like domain-containing protein" evidence="2">
    <location>
        <begin position="25"/>
        <end position="404"/>
    </location>
</feature>
<dbReference type="InterPro" id="IPR027372">
    <property type="entry name" value="Phytase-like_dom"/>
</dbReference>
<dbReference type="SUPFAM" id="SSF82171">
    <property type="entry name" value="DPP6 N-terminal domain-like"/>
    <property type="match status" value="1"/>
</dbReference>
<feature type="region of interest" description="Disordered" evidence="1">
    <location>
        <begin position="382"/>
        <end position="404"/>
    </location>
</feature>
<dbReference type="RefSeq" id="WP_142083793.1">
    <property type="nucleotide sequence ID" value="NZ_VFPV01000002.1"/>
</dbReference>
<comment type="caution">
    <text evidence="4">The sequence shown here is derived from an EMBL/GenBank/DDBJ whole genome shotgun (WGS) entry which is preliminary data.</text>
</comment>
<dbReference type="EMBL" id="VFPV01000002">
    <property type="protein sequence ID" value="TQN04085.1"/>
    <property type="molecule type" value="Genomic_DNA"/>
</dbReference>
<feature type="compositionally biased region" description="Pro residues" evidence="1">
    <location>
        <begin position="395"/>
        <end position="404"/>
    </location>
</feature>
<reference evidence="4 5" key="1">
    <citation type="submission" date="2019-06" db="EMBL/GenBank/DDBJ databases">
        <title>Genomic Encyclopedia of Archaeal and Bacterial Type Strains, Phase II (KMG-II): from individual species to whole genera.</title>
        <authorList>
            <person name="Goeker M."/>
        </authorList>
    </citation>
    <scope>NUCLEOTIDE SEQUENCE [LARGE SCALE GENOMIC DNA]</scope>
    <source>
        <strain evidence="4 5">DSM 7270</strain>
    </source>
</reference>
<feature type="region of interest" description="Disordered" evidence="1">
    <location>
        <begin position="170"/>
        <end position="194"/>
    </location>
</feature>
<dbReference type="Pfam" id="PF13449">
    <property type="entry name" value="Phytase-like"/>
    <property type="match status" value="1"/>
</dbReference>
<evidence type="ECO:0000256" key="2">
    <source>
        <dbReference type="SAM" id="SignalP"/>
    </source>
</evidence>
<evidence type="ECO:0000256" key="1">
    <source>
        <dbReference type="SAM" id="MobiDB-lite"/>
    </source>
</evidence>
<dbReference type="AlphaFoldDB" id="A0A543L9N4"/>
<name>A0A543L9N4_9BURK</name>
<sequence>MPLLRHSQTLVATLTAALVLGGCAAPKQPSAGNTDARIRLLAQAHIAAGTEVLGTPWGGISGIDYDAQSGQFWLISDDRSAQAPARIYTARWSPAQQPTQPPHITGVFTLLTEQGQPFPSPRQRAGSNAEVPDAEAIRWHAGRQRLWWTSEGDWARGGIPRLREALPTGQSARNIPLPPAFTPTLQPQRTGPRPNASLEGLAFSDDGCTAWLAMEMAWVQDGPRPTVQTAGGPVRITALDVATGQAQQQRAYTPDAVPRARRLPWGPEVNGVSEILADGPHHLLVLERDYSAGAGFGARLYRADLRSGSDTLGVQALQPGNHTPLQKTLLLDFATLGLVTVDNLEGMAWAAPLPSGERVLVLVSDDNFNAAQSTQWLALAYPPAESAPPQHSPACAPPPPGAPA</sequence>
<evidence type="ECO:0000313" key="4">
    <source>
        <dbReference type="EMBL" id="TQN04085.1"/>
    </source>
</evidence>
<proteinExistence type="predicted"/>
<gene>
    <name evidence="4" type="ORF">BDD18_2795</name>
</gene>
<accession>A0A543L9N4</accession>
<dbReference type="Proteomes" id="UP000316993">
    <property type="component" value="Unassembled WGS sequence"/>
</dbReference>
<evidence type="ECO:0000259" key="3">
    <source>
        <dbReference type="Pfam" id="PF13449"/>
    </source>
</evidence>
<evidence type="ECO:0000313" key="5">
    <source>
        <dbReference type="Proteomes" id="UP000316993"/>
    </source>
</evidence>
<feature type="signal peptide" evidence="2">
    <location>
        <begin position="1"/>
        <end position="24"/>
    </location>
</feature>
<dbReference type="PROSITE" id="PS51257">
    <property type="entry name" value="PROKAR_LIPOPROTEIN"/>
    <property type="match status" value="1"/>
</dbReference>
<organism evidence="4 5">
    <name type="scientific">Acidovorax temperans</name>
    <dbReference type="NCBI Taxonomy" id="80878"/>
    <lineage>
        <taxon>Bacteria</taxon>
        <taxon>Pseudomonadati</taxon>
        <taxon>Pseudomonadota</taxon>
        <taxon>Betaproteobacteria</taxon>
        <taxon>Burkholderiales</taxon>
        <taxon>Comamonadaceae</taxon>
        <taxon>Acidovorax</taxon>
    </lineage>
</organism>
<protein>
    <recommendedName>
        <fullName evidence="3">Phytase-like domain-containing protein</fullName>
    </recommendedName>
</protein>
<feature type="domain" description="Phytase-like" evidence="3">
    <location>
        <begin position="55"/>
        <end position="368"/>
    </location>
</feature>